<organism evidence="3 4">
    <name type="scientific">Lacticaseibacillus pabuli</name>
    <dbReference type="NCBI Taxonomy" id="3025672"/>
    <lineage>
        <taxon>Bacteria</taxon>
        <taxon>Bacillati</taxon>
        <taxon>Bacillota</taxon>
        <taxon>Bacilli</taxon>
        <taxon>Lactobacillales</taxon>
        <taxon>Lactobacillaceae</taxon>
        <taxon>Lacticaseibacillus</taxon>
    </lineage>
</organism>
<dbReference type="EMBL" id="CP117884">
    <property type="protein sequence ID" value="WDF82829.1"/>
    <property type="molecule type" value="Genomic_DNA"/>
</dbReference>
<dbReference type="Proteomes" id="UP001220377">
    <property type="component" value="Chromosome"/>
</dbReference>
<dbReference type="Pfam" id="PF20434">
    <property type="entry name" value="BD-FAE"/>
    <property type="match status" value="1"/>
</dbReference>
<dbReference type="GO" id="GO:0016787">
    <property type="term" value="F:hydrolase activity"/>
    <property type="evidence" value="ECO:0007669"/>
    <property type="project" value="UniProtKB-KW"/>
</dbReference>
<dbReference type="Gene3D" id="3.40.50.1820">
    <property type="entry name" value="alpha/beta hydrolase"/>
    <property type="match status" value="1"/>
</dbReference>
<gene>
    <name evidence="3" type="ORF">PQ472_00895</name>
</gene>
<dbReference type="InterPro" id="IPR049492">
    <property type="entry name" value="BD-FAE-like_dom"/>
</dbReference>
<feature type="domain" description="BD-FAE-like" evidence="2">
    <location>
        <begin position="19"/>
        <end position="118"/>
    </location>
</feature>
<evidence type="ECO:0000259" key="2">
    <source>
        <dbReference type="Pfam" id="PF20434"/>
    </source>
</evidence>
<evidence type="ECO:0000313" key="3">
    <source>
        <dbReference type="EMBL" id="WDF82829.1"/>
    </source>
</evidence>
<dbReference type="InterPro" id="IPR050300">
    <property type="entry name" value="GDXG_lipolytic_enzyme"/>
</dbReference>
<dbReference type="RefSeq" id="WP_274260549.1">
    <property type="nucleotide sequence ID" value="NZ_CP117884.1"/>
</dbReference>
<accession>A0ABY7WRL7</accession>
<keyword evidence="1 3" id="KW-0378">Hydrolase</keyword>
<dbReference type="InterPro" id="IPR029058">
    <property type="entry name" value="AB_hydrolase_fold"/>
</dbReference>
<protein>
    <submittedName>
        <fullName evidence="3">Alpha/beta hydrolase</fullName>
    </submittedName>
</protein>
<name>A0ABY7WRL7_9LACO</name>
<reference evidence="3 4" key="1">
    <citation type="submission" date="2023-02" db="EMBL/GenBank/DDBJ databases">
        <title>Genome sequence of Lacticaseibacillus sp. KACC 23028.</title>
        <authorList>
            <person name="Kim S."/>
            <person name="Heo J."/>
            <person name="Kwon S.-W."/>
        </authorList>
    </citation>
    <scope>NUCLEOTIDE SEQUENCE [LARGE SCALE GENOMIC DNA]</scope>
    <source>
        <strain evidence="3 4">KACC 23028</strain>
    </source>
</reference>
<dbReference type="PANTHER" id="PTHR48081:SF33">
    <property type="entry name" value="KYNURENINE FORMAMIDASE"/>
    <property type="match status" value="1"/>
</dbReference>
<keyword evidence="4" id="KW-1185">Reference proteome</keyword>
<dbReference type="SUPFAM" id="SSF53474">
    <property type="entry name" value="alpha/beta-Hydrolases"/>
    <property type="match status" value="1"/>
</dbReference>
<evidence type="ECO:0000256" key="1">
    <source>
        <dbReference type="ARBA" id="ARBA00022801"/>
    </source>
</evidence>
<dbReference type="PANTHER" id="PTHR48081">
    <property type="entry name" value="AB HYDROLASE SUPERFAMILY PROTEIN C4A8.06C"/>
    <property type="match status" value="1"/>
</dbReference>
<proteinExistence type="predicted"/>
<evidence type="ECO:0000313" key="4">
    <source>
        <dbReference type="Proteomes" id="UP001220377"/>
    </source>
</evidence>
<sequence length="259" mass="28592">MVETVFNVPYGNEPEQITDVYLPDGPATGAVIDIHGGGWFRGDKLKDADLGEIFAEQGYVTFVANYRIGERGHYPKPLEDMDLLYEWLKKSDYDFPREHIAVFGSSVGGNMAGEMAIKYGIPAVSLSGIFDIANWLNSHQDVKGSMDHIDNFGGASADINQDGADDPFYKGFVEGYFGGRTDQFEEATPAPRVTDKTGTMYIGNSLNEFVPNSGVLDMAKALSDHNVPFTVRFVTGTRHAKGYWPKVQDDVLAFLKRNI</sequence>